<evidence type="ECO:0000256" key="1">
    <source>
        <dbReference type="ARBA" id="ARBA00004434"/>
    </source>
</evidence>
<comment type="subunit">
    <text evidence="12">Component of the TIM23 complex.</text>
</comment>
<evidence type="ECO:0000256" key="8">
    <source>
        <dbReference type="ARBA" id="ARBA00022989"/>
    </source>
</evidence>
<evidence type="ECO:0000256" key="2">
    <source>
        <dbReference type="ARBA" id="ARBA00006344"/>
    </source>
</evidence>
<comment type="similarity">
    <text evidence="2 12">Belongs to the TIM50 family.</text>
</comment>
<dbReference type="Proteomes" id="UP000822688">
    <property type="component" value="Chromosome 12"/>
</dbReference>
<evidence type="ECO:0000256" key="9">
    <source>
        <dbReference type="ARBA" id="ARBA00023010"/>
    </source>
</evidence>
<keyword evidence="8" id="KW-1133">Transmembrane helix</keyword>
<evidence type="ECO:0000256" key="5">
    <source>
        <dbReference type="ARBA" id="ARBA00022792"/>
    </source>
</evidence>
<comment type="caution">
    <text evidence="14">The sequence shown here is derived from an EMBL/GenBank/DDBJ whole genome shotgun (WGS) entry which is preliminary data.</text>
</comment>
<dbReference type="SMART" id="SM00577">
    <property type="entry name" value="CPDc"/>
    <property type="match status" value="1"/>
</dbReference>
<dbReference type="AlphaFoldDB" id="A0A8T0G9R5"/>
<evidence type="ECO:0000256" key="10">
    <source>
        <dbReference type="ARBA" id="ARBA00023128"/>
    </source>
</evidence>
<dbReference type="Pfam" id="PF03031">
    <property type="entry name" value="NIF"/>
    <property type="match status" value="1"/>
</dbReference>
<dbReference type="PANTHER" id="PTHR12210">
    <property type="entry name" value="DULLARD PROTEIN PHOSPHATASE"/>
    <property type="match status" value="1"/>
</dbReference>
<proteinExistence type="inferred from homology"/>
<evidence type="ECO:0000259" key="13">
    <source>
        <dbReference type="PROSITE" id="PS50969"/>
    </source>
</evidence>
<dbReference type="FunFam" id="3.40.50.1000:FF:000019">
    <property type="entry name" value="Mitochondrial import inner membrane translocase subunit TIM50"/>
    <property type="match status" value="1"/>
</dbReference>
<evidence type="ECO:0000256" key="7">
    <source>
        <dbReference type="ARBA" id="ARBA00022946"/>
    </source>
</evidence>
<evidence type="ECO:0000313" key="14">
    <source>
        <dbReference type="EMBL" id="KAG0555104.1"/>
    </source>
</evidence>
<protein>
    <recommendedName>
        <fullName evidence="12">Mitochondrial import inner membrane translocase subunit TIM50</fullName>
    </recommendedName>
</protein>
<dbReference type="CDD" id="cd07521">
    <property type="entry name" value="HAD_FCP1-like"/>
    <property type="match status" value="1"/>
</dbReference>
<sequence length="373" mass="41421">MNRAGTMLRPHRGKAVASLAASLRGGRSAPLSTLASSENVASEGVASSSVEGAAAAGVAGVASEGGEAKQKQSLLWRIVKSSVVLATTAVVGGASYVTYAYDVDTVEQKLANLKSSKNIQISDEANILEKLRTVVYTSTLGAAISVADFYLETRKNLEDQIRGIAAPSSSKLLPDLLPQEKGMFTLVLDLNETLVYSDWKRDRGWRTFKRPGVEAFLEQLAQHYELVIYSDQLSFYVDPVLERLDQKGCIRYRLSRDATQYINGKHLRDLEKLNRDPSHVIYLGGHAKETTLQPENALSVKPWKLEDNDTVLLDLLPFLEFVARQRPADIRPVLASYEGLDVPTEFRERTKELQRKLAERKQTTRLWRGRSNS</sequence>
<accession>A0A8T0G9R5</accession>
<keyword evidence="4" id="KW-0812">Transmembrane</keyword>
<dbReference type="GO" id="GO:0015031">
    <property type="term" value="P:protein transport"/>
    <property type="evidence" value="ECO:0007669"/>
    <property type="project" value="UniProtKB-KW"/>
</dbReference>
<keyword evidence="5" id="KW-0999">Mitochondrion inner membrane</keyword>
<evidence type="ECO:0000256" key="6">
    <source>
        <dbReference type="ARBA" id="ARBA00022927"/>
    </source>
</evidence>
<evidence type="ECO:0000256" key="3">
    <source>
        <dbReference type="ARBA" id="ARBA00022448"/>
    </source>
</evidence>
<evidence type="ECO:0000256" key="11">
    <source>
        <dbReference type="ARBA" id="ARBA00023136"/>
    </source>
</evidence>
<dbReference type="InterPro" id="IPR050365">
    <property type="entry name" value="TIM50"/>
</dbReference>
<comment type="function">
    <text evidence="12">Essential component of the TIM23 complex, a complex that mediates the translocation of transit peptide-containing proteins across the mitochondrial inner membrane.</text>
</comment>
<keyword evidence="15" id="KW-1185">Reference proteome</keyword>
<evidence type="ECO:0000313" key="15">
    <source>
        <dbReference type="Proteomes" id="UP000822688"/>
    </source>
</evidence>
<reference evidence="14" key="1">
    <citation type="submission" date="2020-06" db="EMBL/GenBank/DDBJ databases">
        <title>WGS assembly of Ceratodon purpureus strain R40.</title>
        <authorList>
            <person name="Carey S.B."/>
            <person name="Jenkins J."/>
            <person name="Shu S."/>
            <person name="Lovell J.T."/>
            <person name="Sreedasyam A."/>
            <person name="Maumus F."/>
            <person name="Tiley G.P."/>
            <person name="Fernandez-Pozo N."/>
            <person name="Barry K."/>
            <person name="Chen C."/>
            <person name="Wang M."/>
            <person name="Lipzen A."/>
            <person name="Daum C."/>
            <person name="Saski C.A."/>
            <person name="Payton A.C."/>
            <person name="Mcbreen J.C."/>
            <person name="Conrad R.E."/>
            <person name="Kollar L.M."/>
            <person name="Olsson S."/>
            <person name="Huttunen S."/>
            <person name="Landis J.B."/>
            <person name="Wickett N.J."/>
            <person name="Johnson M.G."/>
            <person name="Rensing S.A."/>
            <person name="Grimwood J."/>
            <person name="Schmutz J."/>
            <person name="Mcdaniel S.F."/>
        </authorList>
    </citation>
    <scope>NUCLEOTIDE SEQUENCE</scope>
    <source>
        <strain evidence="14">R40</strain>
    </source>
</reference>
<keyword evidence="6 12" id="KW-0653">Protein transport</keyword>
<evidence type="ECO:0000256" key="4">
    <source>
        <dbReference type="ARBA" id="ARBA00022692"/>
    </source>
</evidence>
<dbReference type="SUPFAM" id="SSF56784">
    <property type="entry name" value="HAD-like"/>
    <property type="match status" value="1"/>
</dbReference>
<dbReference type="EMBL" id="CM026433">
    <property type="protein sequence ID" value="KAG0555104.1"/>
    <property type="molecule type" value="Genomic_DNA"/>
</dbReference>
<dbReference type="InterPro" id="IPR023214">
    <property type="entry name" value="HAD_sf"/>
</dbReference>
<keyword evidence="10 12" id="KW-0496">Mitochondrion</keyword>
<name>A0A8T0G9R5_CERPU</name>
<dbReference type="PROSITE" id="PS50969">
    <property type="entry name" value="FCP1"/>
    <property type="match status" value="1"/>
</dbReference>
<organism evidence="14 15">
    <name type="scientific">Ceratodon purpureus</name>
    <name type="common">Fire moss</name>
    <name type="synonym">Dicranum purpureum</name>
    <dbReference type="NCBI Taxonomy" id="3225"/>
    <lineage>
        <taxon>Eukaryota</taxon>
        <taxon>Viridiplantae</taxon>
        <taxon>Streptophyta</taxon>
        <taxon>Embryophyta</taxon>
        <taxon>Bryophyta</taxon>
        <taxon>Bryophytina</taxon>
        <taxon>Bryopsida</taxon>
        <taxon>Dicranidae</taxon>
        <taxon>Pseudoditrichales</taxon>
        <taxon>Ditrichaceae</taxon>
        <taxon>Ceratodon</taxon>
    </lineage>
</organism>
<gene>
    <name evidence="14" type="ORF">KC19_12G144400</name>
</gene>
<evidence type="ECO:0000256" key="12">
    <source>
        <dbReference type="RuleBase" id="RU365079"/>
    </source>
</evidence>
<keyword evidence="7 12" id="KW-0809">Transit peptide</keyword>
<dbReference type="InterPro" id="IPR036412">
    <property type="entry name" value="HAD-like_sf"/>
</dbReference>
<dbReference type="InterPro" id="IPR004274">
    <property type="entry name" value="FCP1_dom"/>
</dbReference>
<keyword evidence="3 12" id="KW-0813">Transport</keyword>
<feature type="domain" description="FCP1 homology" evidence="13">
    <location>
        <begin position="179"/>
        <end position="322"/>
    </location>
</feature>
<keyword evidence="9 12" id="KW-0811">Translocation</keyword>
<comment type="subcellular location">
    <subcellularLocation>
        <location evidence="1 12">Mitochondrion inner membrane</location>
        <topology evidence="1 12">Single-pass membrane protein</topology>
    </subcellularLocation>
</comment>
<dbReference type="Gene3D" id="3.40.50.1000">
    <property type="entry name" value="HAD superfamily/HAD-like"/>
    <property type="match status" value="1"/>
</dbReference>
<dbReference type="GO" id="GO:0005744">
    <property type="term" value="C:TIM23 mitochondrial import inner membrane translocase complex"/>
    <property type="evidence" value="ECO:0007669"/>
    <property type="project" value="UniProtKB-UniRule"/>
</dbReference>
<keyword evidence="11" id="KW-0472">Membrane</keyword>